<dbReference type="AlphaFoldDB" id="A0A1I5YVX8"/>
<evidence type="ECO:0000259" key="2">
    <source>
        <dbReference type="PROSITE" id="PS50206"/>
    </source>
</evidence>
<reference evidence="4" key="1">
    <citation type="submission" date="2016-10" db="EMBL/GenBank/DDBJ databases">
        <authorList>
            <person name="Varghese N."/>
            <person name="Submissions S."/>
        </authorList>
    </citation>
    <scope>NUCLEOTIDE SEQUENCE [LARGE SCALE GENOMIC DNA]</scope>
    <source>
        <strain evidence="4">P18</strain>
    </source>
</reference>
<accession>A0A1I5YVX8</accession>
<dbReference type="InterPro" id="IPR001763">
    <property type="entry name" value="Rhodanese-like_dom"/>
</dbReference>
<dbReference type="GO" id="GO:0004792">
    <property type="term" value="F:thiosulfate-cyanide sulfurtransferase activity"/>
    <property type="evidence" value="ECO:0007669"/>
    <property type="project" value="InterPro"/>
</dbReference>
<evidence type="ECO:0000313" key="4">
    <source>
        <dbReference type="Proteomes" id="UP000182624"/>
    </source>
</evidence>
<dbReference type="EMBL" id="FOXO01000058">
    <property type="protein sequence ID" value="SFQ47977.1"/>
    <property type="molecule type" value="Genomic_DNA"/>
</dbReference>
<dbReference type="InterPro" id="IPR001307">
    <property type="entry name" value="Thiosulphate_STrfase_CS"/>
</dbReference>
<organism evidence="3 4">
    <name type="scientific">Butyrivibrio proteoclasticus</name>
    <dbReference type="NCBI Taxonomy" id="43305"/>
    <lineage>
        <taxon>Bacteria</taxon>
        <taxon>Bacillati</taxon>
        <taxon>Bacillota</taxon>
        <taxon>Clostridia</taxon>
        <taxon>Lachnospirales</taxon>
        <taxon>Lachnospiraceae</taxon>
        <taxon>Butyrivibrio</taxon>
    </lineage>
</organism>
<evidence type="ECO:0000256" key="1">
    <source>
        <dbReference type="SAM" id="SignalP"/>
    </source>
</evidence>
<keyword evidence="4" id="KW-1185">Reference proteome</keyword>
<gene>
    <name evidence="3" type="ORF">SAMN04487928_1588</name>
</gene>
<dbReference type="CDD" id="cd00158">
    <property type="entry name" value="RHOD"/>
    <property type="match status" value="1"/>
</dbReference>
<dbReference type="PANTHER" id="PTHR44086">
    <property type="entry name" value="THIOSULFATE SULFURTRANSFERASE RDL2, MITOCHONDRIAL-RELATED"/>
    <property type="match status" value="1"/>
</dbReference>
<feature type="signal peptide" evidence="1">
    <location>
        <begin position="1"/>
        <end position="21"/>
    </location>
</feature>
<dbReference type="SUPFAM" id="SSF52821">
    <property type="entry name" value="Rhodanese/Cell cycle control phosphatase"/>
    <property type="match status" value="1"/>
</dbReference>
<feature type="chain" id="PRO_5038982576" evidence="1">
    <location>
        <begin position="22"/>
        <end position="161"/>
    </location>
</feature>
<dbReference type="PANTHER" id="PTHR44086:SF10">
    <property type="entry name" value="THIOSULFATE SULFURTRANSFERASE_RHODANESE-LIKE DOMAIN-CONTAINING PROTEIN 3"/>
    <property type="match status" value="1"/>
</dbReference>
<feature type="domain" description="Rhodanese" evidence="2">
    <location>
        <begin position="65"/>
        <end position="154"/>
    </location>
</feature>
<dbReference type="PROSITE" id="PS51257">
    <property type="entry name" value="PROKAR_LIPOPROTEIN"/>
    <property type="match status" value="1"/>
</dbReference>
<keyword evidence="3" id="KW-0808">Transferase</keyword>
<dbReference type="SMART" id="SM00450">
    <property type="entry name" value="RHOD"/>
    <property type="match status" value="1"/>
</dbReference>
<sequence length="161" mass="17789">MKRRYLALGMLTLAMVLTGCGSKTESDVTIIGGADGPTSVFLAPKNEKDSYTQIDQETAKLMMDLNDGHVIVDVRRQDEYDEGHIPGAICIPNESITDSMPSELPDFEQIILVYCRSGRRSKEAAQKLFDMGYINVFEFGGIIDWTGEVITEEANCNGHCC</sequence>
<keyword evidence="1" id="KW-0732">Signal</keyword>
<dbReference type="RefSeq" id="WP_242949447.1">
    <property type="nucleotide sequence ID" value="NZ_FOXO01000058.1"/>
</dbReference>
<name>A0A1I5YVX8_9FIRM</name>
<dbReference type="PROSITE" id="PS00380">
    <property type="entry name" value="RHODANESE_1"/>
    <property type="match status" value="1"/>
</dbReference>
<proteinExistence type="predicted"/>
<evidence type="ECO:0000313" key="3">
    <source>
        <dbReference type="EMBL" id="SFQ47977.1"/>
    </source>
</evidence>
<dbReference type="Gene3D" id="3.40.250.10">
    <property type="entry name" value="Rhodanese-like domain"/>
    <property type="match status" value="1"/>
</dbReference>
<dbReference type="Proteomes" id="UP000182624">
    <property type="component" value="Unassembled WGS sequence"/>
</dbReference>
<dbReference type="InterPro" id="IPR036873">
    <property type="entry name" value="Rhodanese-like_dom_sf"/>
</dbReference>
<protein>
    <submittedName>
        <fullName evidence="3">Rhodanese-related sulfurtransferase</fullName>
    </submittedName>
</protein>
<dbReference type="Pfam" id="PF00581">
    <property type="entry name" value="Rhodanese"/>
    <property type="match status" value="1"/>
</dbReference>
<dbReference type="PROSITE" id="PS50206">
    <property type="entry name" value="RHODANESE_3"/>
    <property type="match status" value="1"/>
</dbReference>